<dbReference type="InterPro" id="IPR006458">
    <property type="entry name" value="Ovate_C"/>
</dbReference>
<reference evidence="8" key="1">
    <citation type="submission" date="2024-03" db="EMBL/GenBank/DDBJ databases">
        <authorList>
            <consortium name="ELIXIR-Norway"/>
            <consortium name="Elixir Norway"/>
        </authorList>
    </citation>
    <scope>NUCLEOTIDE SEQUENCE</scope>
</reference>
<comment type="subcellular location">
    <subcellularLocation>
        <location evidence="1">Nucleus</location>
    </subcellularLocation>
</comment>
<proteinExistence type="predicted"/>
<protein>
    <recommendedName>
        <fullName evidence="7">OVATE domain-containing protein</fullName>
    </recommendedName>
</protein>
<name>A0ABP1B3Z5_9BRYO</name>
<evidence type="ECO:0000256" key="2">
    <source>
        <dbReference type="ARBA" id="ARBA00022491"/>
    </source>
</evidence>
<sequence length="727" mass="80089">MSCTLHPIYMCSPIDHKVLDTPFPVLVPAPAAGCKHNVNMLQQPARTSPIPRKSTTVAVPARNPPSPTAGHQQLHHESMNSPVEIGCRDYSWSQLLAPAFRCKQIEEEDVVVPKAHASFSAGSGLHRAVSRVRDLKPRNRVHGRTRHVSLDMDYDDIRSCSVEAASTADCSLADHRWGCKQLGSSKSRENRSASNRLQVETLSMGADVNDLGAASEAKKHQAQLLKKRKDSRSCSKKDEPQLRPAGDRNSSSPESSCVTATPQNMSCCQTYLQNPGRALAMRQDAIECFECTPRRLSNWFTAASHYIAATEKILPSRDRSSSASPPASTDDSIFTTSLEDQRAGVSKDHIIATKIQSWSCSDSSSGGITSSSGELDKAAPHIELSLDADHAAGRKLVGSASRVCKQNGVIPKANVKLQLGDSGTISDEISPPPAVPSRRTRNWNHHDLQRQTSFQKQQLTSCSPGAARAKRNTHCNRCNSRRRESFQVFQSDRDHATKSRVQTPGAAAFNRTRPRECSNADFHVVKEIMGANSSLEASNIARKEQARAPAKQQNHNLTALAAAQKEFLPERMKTSVQNLKCGPADREQLRLVLEHHETSLTTTRTRSKSSSGAAGNLDHEDGDHQEARNLRTTSWYLQRPDQMLLEAVNGVVKESVAMVKTSCNPYNDFKESMIEMIVEKEIQDSDDLEELLQCYLSLNAVQFHGVIVDVFTEVWRNIFSTEAASCD</sequence>
<gene>
    <name evidence="8" type="ORF">CSSPJE1EN2_LOCUS12567</name>
</gene>
<evidence type="ECO:0000256" key="5">
    <source>
        <dbReference type="ARBA" id="ARBA00023242"/>
    </source>
</evidence>
<evidence type="ECO:0000313" key="9">
    <source>
        <dbReference type="Proteomes" id="UP001497522"/>
    </source>
</evidence>
<evidence type="ECO:0000313" key="8">
    <source>
        <dbReference type="EMBL" id="CAK9869830.1"/>
    </source>
</evidence>
<feature type="region of interest" description="Disordered" evidence="6">
    <location>
        <begin position="597"/>
        <end position="626"/>
    </location>
</feature>
<evidence type="ECO:0000256" key="4">
    <source>
        <dbReference type="ARBA" id="ARBA00023163"/>
    </source>
</evidence>
<feature type="region of interest" description="Disordered" evidence="6">
    <location>
        <begin position="46"/>
        <end position="76"/>
    </location>
</feature>
<keyword evidence="3" id="KW-0805">Transcription regulation</keyword>
<feature type="compositionally biased region" description="Basic and acidic residues" evidence="6">
    <location>
        <begin position="231"/>
        <end position="241"/>
    </location>
</feature>
<dbReference type="Pfam" id="PF04844">
    <property type="entry name" value="Ovate"/>
    <property type="match status" value="1"/>
</dbReference>
<dbReference type="PANTHER" id="PTHR33057">
    <property type="entry name" value="TRANSCRIPTION REPRESSOR OFP7-RELATED"/>
    <property type="match status" value="1"/>
</dbReference>
<evidence type="ECO:0000256" key="1">
    <source>
        <dbReference type="ARBA" id="ARBA00004123"/>
    </source>
</evidence>
<evidence type="ECO:0000256" key="3">
    <source>
        <dbReference type="ARBA" id="ARBA00023015"/>
    </source>
</evidence>
<organism evidence="8 9">
    <name type="scientific">Sphagnum jensenii</name>
    <dbReference type="NCBI Taxonomy" id="128206"/>
    <lineage>
        <taxon>Eukaryota</taxon>
        <taxon>Viridiplantae</taxon>
        <taxon>Streptophyta</taxon>
        <taxon>Embryophyta</taxon>
        <taxon>Bryophyta</taxon>
        <taxon>Sphagnophytina</taxon>
        <taxon>Sphagnopsida</taxon>
        <taxon>Sphagnales</taxon>
        <taxon>Sphagnaceae</taxon>
        <taxon>Sphagnum</taxon>
    </lineage>
</organism>
<keyword evidence="9" id="KW-1185">Reference proteome</keyword>
<accession>A0ABP1B3Z5</accession>
<dbReference type="EMBL" id="OZ023720">
    <property type="protein sequence ID" value="CAK9869830.1"/>
    <property type="molecule type" value="Genomic_DNA"/>
</dbReference>
<feature type="region of interest" description="Disordered" evidence="6">
    <location>
        <begin position="224"/>
        <end position="260"/>
    </location>
</feature>
<evidence type="ECO:0000259" key="7">
    <source>
        <dbReference type="PROSITE" id="PS51754"/>
    </source>
</evidence>
<dbReference type="InterPro" id="IPR038933">
    <property type="entry name" value="Ovate"/>
</dbReference>
<feature type="compositionally biased region" description="Basic and acidic residues" evidence="6">
    <location>
        <begin position="617"/>
        <end position="626"/>
    </location>
</feature>
<dbReference type="PROSITE" id="PS51754">
    <property type="entry name" value="OVATE"/>
    <property type="match status" value="1"/>
</dbReference>
<feature type="domain" description="OVATE" evidence="7">
    <location>
        <begin position="658"/>
        <end position="717"/>
    </location>
</feature>
<keyword evidence="5" id="KW-0539">Nucleus</keyword>
<evidence type="ECO:0000256" key="6">
    <source>
        <dbReference type="SAM" id="MobiDB-lite"/>
    </source>
</evidence>
<keyword evidence="4" id="KW-0804">Transcription</keyword>
<feature type="compositionally biased region" description="Low complexity" evidence="6">
    <location>
        <begin position="599"/>
        <end position="611"/>
    </location>
</feature>
<dbReference type="NCBIfam" id="TIGR01568">
    <property type="entry name" value="A_thal_3678"/>
    <property type="match status" value="1"/>
</dbReference>
<feature type="compositionally biased region" description="Polar residues" evidence="6">
    <location>
        <begin position="248"/>
        <end position="260"/>
    </location>
</feature>
<dbReference type="Proteomes" id="UP001497522">
    <property type="component" value="Chromosome 19"/>
</dbReference>
<keyword evidence="2" id="KW-0678">Repressor</keyword>
<dbReference type="PANTHER" id="PTHR33057:SF70">
    <property type="entry name" value="TRANSCRIPTION REPRESSOR-RELATED"/>
    <property type="match status" value="1"/>
</dbReference>